<gene>
    <name evidence="1" type="ORF">ACI76L_05420</name>
</gene>
<dbReference type="Proteomes" id="UP001622370">
    <property type="component" value="Unassembled WGS sequence"/>
</dbReference>
<dbReference type="EMBL" id="JBJGWJ010000003">
    <property type="protein sequence ID" value="MFK8293213.1"/>
    <property type="molecule type" value="Genomic_DNA"/>
</dbReference>
<accession>A0ABW8QBC9</accession>
<proteinExistence type="predicted"/>
<keyword evidence="2" id="KW-1185">Reference proteome</keyword>
<sequence>MTIWIFLGFRTYNTSARYIPSDKTEKLETEVEGDGLHIIDNHNYYNGSCWFIFEKSIAKNLLFEEGRVCEDVIFTTELLLKVKKGRVYKNHIYGYFTNSESTVKTKNPERLRKINSDMFYATERLGKIIHKTDFEKNPKAFSRLKARQESYAFFAIVRFIRGKRKYSELAEFLLNLEKCKFPAYPINNFKGYNKRDRLLIKCFNNKLILRTITYLNRVLYLIK</sequence>
<name>A0ABW8QBC9_9FLAO</name>
<evidence type="ECO:0000313" key="2">
    <source>
        <dbReference type="Proteomes" id="UP001622370"/>
    </source>
</evidence>
<evidence type="ECO:0008006" key="3">
    <source>
        <dbReference type="Google" id="ProtNLM"/>
    </source>
</evidence>
<dbReference type="RefSeq" id="WP_203966801.1">
    <property type="nucleotide sequence ID" value="NZ_BOPJ01000005.1"/>
</dbReference>
<comment type="caution">
    <text evidence="1">The sequence shown here is derived from an EMBL/GenBank/DDBJ whole genome shotgun (WGS) entry which is preliminary data.</text>
</comment>
<organism evidence="1 2">
    <name type="scientific">Capnocytophaga stomatis</name>
    <dbReference type="NCBI Taxonomy" id="1848904"/>
    <lineage>
        <taxon>Bacteria</taxon>
        <taxon>Pseudomonadati</taxon>
        <taxon>Bacteroidota</taxon>
        <taxon>Flavobacteriia</taxon>
        <taxon>Flavobacteriales</taxon>
        <taxon>Flavobacteriaceae</taxon>
        <taxon>Capnocytophaga</taxon>
    </lineage>
</organism>
<protein>
    <recommendedName>
        <fullName evidence="3">Glycosyl transferase family 2</fullName>
    </recommendedName>
</protein>
<reference evidence="1 2" key="1">
    <citation type="journal article" date="2016" name="Sci. Rep.">
        <title>Whole genome sequencing identifies a novel species of the genus Capnocytophaga isolated from dog and cat bite wounds in humans.</title>
        <authorList>
            <person name="Zangenah S."/>
            <person name="Abbasi N."/>
            <person name="Andersson A.F."/>
            <person name="Bergman P."/>
        </authorList>
    </citation>
    <scope>NUCLEOTIDE SEQUENCE [LARGE SCALE GENOMIC DNA]</scope>
    <source>
        <strain evidence="1 2">W5</strain>
    </source>
</reference>
<evidence type="ECO:0000313" key="1">
    <source>
        <dbReference type="EMBL" id="MFK8293213.1"/>
    </source>
</evidence>